<name>A0ABQ5TAC1_9CAUL</name>
<evidence type="ECO:0000313" key="5">
    <source>
        <dbReference type="Proteomes" id="UP001143509"/>
    </source>
</evidence>
<evidence type="ECO:0000256" key="1">
    <source>
        <dbReference type="ARBA" id="ARBA00004196"/>
    </source>
</evidence>
<dbReference type="Gene3D" id="1.50.10.100">
    <property type="entry name" value="Chondroitin AC/alginate lyase"/>
    <property type="match status" value="1"/>
</dbReference>
<feature type="region of interest" description="Disordered" evidence="2">
    <location>
        <begin position="1"/>
        <end position="40"/>
    </location>
</feature>
<evidence type="ECO:0000256" key="2">
    <source>
        <dbReference type="SAM" id="MobiDB-lite"/>
    </source>
</evidence>
<dbReference type="InterPro" id="IPR012480">
    <property type="entry name" value="Hepar_II_III_C"/>
</dbReference>
<evidence type="ECO:0000259" key="3">
    <source>
        <dbReference type="Pfam" id="PF07940"/>
    </source>
</evidence>
<dbReference type="Gene3D" id="2.70.98.70">
    <property type="match status" value="1"/>
</dbReference>
<proteinExistence type="predicted"/>
<organism evidence="4 5">
    <name type="scientific">Brevundimonas intermedia</name>
    <dbReference type="NCBI Taxonomy" id="74315"/>
    <lineage>
        <taxon>Bacteria</taxon>
        <taxon>Pseudomonadati</taxon>
        <taxon>Pseudomonadota</taxon>
        <taxon>Alphaproteobacteria</taxon>
        <taxon>Caulobacterales</taxon>
        <taxon>Caulobacteraceae</taxon>
        <taxon>Brevundimonas</taxon>
    </lineage>
</organism>
<dbReference type="RefSeq" id="WP_271164965.1">
    <property type="nucleotide sequence ID" value="NZ_BSFD01000004.1"/>
</dbReference>
<feature type="domain" description="Heparinase II/III-like C-terminal" evidence="3">
    <location>
        <begin position="359"/>
        <end position="606"/>
    </location>
</feature>
<comment type="caution">
    <text evidence="4">The sequence shown here is derived from an EMBL/GenBank/DDBJ whole genome shotgun (WGS) entry which is preliminary data.</text>
</comment>
<evidence type="ECO:0000313" key="4">
    <source>
        <dbReference type="EMBL" id="GLK48746.1"/>
    </source>
</evidence>
<reference evidence="4" key="2">
    <citation type="submission" date="2023-01" db="EMBL/GenBank/DDBJ databases">
        <authorList>
            <person name="Sun Q."/>
            <person name="Evtushenko L."/>
        </authorList>
    </citation>
    <scope>NUCLEOTIDE SEQUENCE</scope>
    <source>
        <strain evidence="4">VKM B-1499</strain>
    </source>
</reference>
<dbReference type="InterPro" id="IPR008929">
    <property type="entry name" value="Chondroitin_lyas"/>
</dbReference>
<reference evidence="4" key="1">
    <citation type="journal article" date="2014" name="Int. J. Syst. Evol. Microbiol.">
        <title>Complete genome of a new Firmicutes species belonging to the dominant human colonic microbiota ('Ruminococcus bicirculans') reveals two chromosomes and a selective capacity to utilize plant glucans.</title>
        <authorList>
            <consortium name="NISC Comparative Sequencing Program"/>
            <person name="Wegmann U."/>
            <person name="Louis P."/>
            <person name="Goesmann A."/>
            <person name="Henrissat B."/>
            <person name="Duncan S.H."/>
            <person name="Flint H.J."/>
        </authorList>
    </citation>
    <scope>NUCLEOTIDE SEQUENCE</scope>
    <source>
        <strain evidence="4">VKM B-1499</strain>
    </source>
</reference>
<accession>A0ABQ5TAC1</accession>
<dbReference type="Proteomes" id="UP001143509">
    <property type="component" value="Unassembled WGS sequence"/>
</dbReference>
<dbReference type="EMBL" id="BSFD01000004">
    <property type="protein sequence ID" value="GLK48746.1"/>
    <property type="molecule type" value="Genomic_DNA"/>
</dbReference>
<dbReference type="Pfam" id="PF07940">
    <property type="entry name" value="Hepar_II_III_C"/>
    <property type="match status" value="1"/>
</dbReference>
<protein>
    <recommendedName>
        <fullName evidence="3">Heparinase II/III-like C-terminal domain-containing protein</fullName>
    </recommendedName>
</protein>
<comment type="subcellular location">
    <subcellularLocation>
        <location evidence="1">Cell envelope</location>
    </subcellularLocation>
</comment>
<gene>
    <name evidence="4" type="primary">fzlC</name>
    <name evidence="4" type="ORF">GCM10017620_17190</name>
</gene>
<keyword evidence="5" id="KW-1185">Reference proteome</keyword>
<sequence length="617" mass="65446">MSPIGPFSPRGQEATPEVASGQIPGLAGAPVRTPIRSGATDTGPGLWPAIAGRILTRQLWIELYGLPGYGLTLSPVLGGGKVTAFAATPRDFRPHDAAPGKNLLVGRFILAGASMEVEAPADPWNRPSPSRPFAVELHAFNWLPALMAQGERGAREALRLTLAWTEAFARWSPFAWGPEILPRRVINLACAARKMGAVATEAERLKLADTLARQTRQLLRPPGGLASRAERLTAAAIGGCVLAGAPGQGLRRRALSGLTGALKTTVQPDGGHASRSPEAGLELLLDLLTLDDALAQLSEPTPEAVTGAIARLTEGLRLLTLPDGRLASFQGGGPSTVARVAAARAHDEAATARTKAEPEHPPFGAVAGLTRIASPLLTILADAAPPAGGAWGASACAQPMALEIACGKDRLITGSGWTPASTDRQALRLTPGHSTLTLGERSLNEPLGGWKGELLGPRLVGPPIHVTTDQRDGDGAVWLDMEHDGWNEAFGLNHQRRLYLDQRMDELRAEEKLFPTPGRKEMIRQIAAPYAIRFHLEPGVQASLARDRRSILLRGASGRGWWFRTDGPDVAIEPSVHIDAGLTRRSLQIVVRGSARTDSESRIRWKLSPAGASGDPT</sequence>